<accession>A0ABR6REJ7</accession>
<keyword evidence="10" id="KW-1185">Reference proteome</keyword>
<feature type="transmembrane region" description="Helical" evidence="7">
    <location>
        <begin position="96"/>
        <end position="118"/>
    </location>
</feature>
<feature type="domain" description="Acyltransferase 3" evidence="8">
    <location>
        <begin position="11"/>
        <end position="342"/>
    </location>
</feature>
<dbReference type="PANTHER" id="PTHR40074:SF2">
    <property type="entry name" value="O-ACETYLTRANSFERASE WECH"/>
    <property type="match status" value="1"/>
</dbReference>
<keyword evidence="4 7" id="KW-0812">Transmembrane</keyword>
<evidence type="ECO:0000256" key="4">
    <source>
        <dbReference type="ARBA" id="ARBA00022692"/>
    </source>
</evidence>
<evidence type="ECO:0000256" key="5">
    <source>
        <dbReference type="ARBA" id="ARBA00022989"/>
    </source>
</evidence>
<reference evidence="9 10" key="1">
    <citation type="submission" date="2020-08" db="EMBL/GenBank/DDBJ databases">
        <title>Functional genomics of gut bacteria from endangered species of beetles.</title>
        <authorList>
            <person name="Carlos-Shanley C."/>
        </authorList>
    </citation>
    <scope>NUCLEOTIDE SEQUENCE [LARGE SCALE GENOMIC DNA]</scope>
    <source>
        <strain evidence="9 10">S00124</strain>
    </source>
</reference>
<feature type="transmembrane region" description="Helical" evidence="7">
    <location>
        <begin position="54"/>
        <end position="75"/>
    </location>
</feature>
<evidence type="ECO:0000256" key="7">
    <source>
        <dbReference type="SAM" id="Phobius"/>
    </source>
</evidence>
<feature type="transmembrane region" description="Helical" evidence="7">
    <location>
        <begin position="294"/>
        <end position="316"/>
    </location>
</feature>
<protein>
    <submittedName>
        <fullName evidence="9">Peptidoglycan/LPS O-acetylase OafA/YrhL</fullName>
    </submittedName>
</protein>
<dbReference type="RefSeq" id="WP_184707190.1">
    <property type="nucleotide sequence ID" value="NZ_JACHKZ010000008.1"/>
</dbReference>
<evidence type="ECO:0000313" key="10">
    <source>
        <dbReference type="Proteomes" id="UP000562492"/>
    </source>
</evidence>
<keyword evidence="3" id="KW-1003">Cell membrane</keyword>
<name>A0ABR6REJ7_9BURK</name>
<feature type="transmembrane region" description="Helical" evidence="7">
    <location>
        <begin position="361"/>
        <end position="381"/>
    </location>
</feature>
<evidence type="ECO:0000259" key="8">
    <source>
        <dbReference type="Pfam" id="PF01757"/>
    </source>
</evidence>
<organism evidence="9 10">
    <name type="scientific">Comamonas odontotermitis</name>
    <dbReference type="NCBI Taxonomy" id="379895"/>
    <lineage>
        <taxon>Bacteria</taxon>
        <taxon>Pseudomonadati</taxon>
        <taxon>Pseudomonadota</taxon>
        <taxon>Betaproteobacteria</taxon>
        <taxon>Burkholderiales</taxon>
        <taxon>Comamonadaceae</taxon>
        <taxon>Comamonas</taxon>
    </lineage>
</organism>
<comment type="subcellular location">
    <subcellularLocation>
        <location evidence="1">Cell membrane</location>
        <topology evidence="1">Multi-pass membrane protein</topology>
    </subcellularLocation>
</comment>
<sequence>MSSTTTHNNRNLWLDVIKGACCAAIVWHHLAFYGPMSDVARQVTPGVIDWLADYARIAVQIFLVMGGYLAAASLVPQGVARFDQPLEKIGKRALRLLAPYSVALLFAVLIAAVVRPWFAHESVPGEPSWHQLIANALMLQDITGEDALSAGVWYVAIDFQLFAAVTLLFAATRGWSWRWMGLSIGQYLVIGLSALSLWVLNRNSDLDMWFVYFIGAYGMGMLAYWGKASSRPWAWTALLLLLGVVSFEVEFRLRIAVALASAVALLWLMRVPSDGKTGCWLASHVAPLRWLQSLGQFSYSVFLVHFSIVVLCNAVASQVIATQPWLNWLGMCAAFGLSLLAGRVLYHFVETRTPSLKGVARWELGFIGAGLAVSLLSTRFAL</sequence>
<keyword evidence="5 7" id="KW-1133">Transmembrane helix</keyword>
<feature type="transmembrane region" description="Helical" evidence="7">
    <location>
        <begin position="151"/>
        <end position="172"/>
    </location>
</feature>
<feature type="transmembrane region" description="Helical" evidence="7">
    <location>
        <begin position="179"/>
        <end position="200"/>
    </location>
</feature>
<dbReference type="EMBL" id="JACHKZ010000008">
    <property type="protein sequence ID" value="MBB6577581.1"/>
    <property type="molecule type" value="Genomic_DNA"/>
</dbReference>
<evidence type="ECO:0000256" key="3">
    <source>
        <dbReference type="ARBA" id="ARBA00022475"/>
    </source>
</evidence>
<evidence type="ECO:0000313" key="9">
    <source>
        <dbReference type="EMBL" id="MBB6577581.1"/>
    </source>
</evidence>
<feature type="transmembrane region" description="Helical" evidence="7">
    <location>
        <begin position="206"/>
        <end position="225"/>
    </location>
</feature>
<dbReference type="Pfam" id="PF01757">
    <property type="entry name" value="Acyl_transf_3"/>
    <property type="match status" value="1"/>
</dbReference>
<dbReference type="PANTHER" id="PTHR40074">
    <property type="entry name" value="O-ACETYLTRANSFERASE WECH"/>
    <property type="match status" value="1"/>
</dbReference>
<comment type="caution">
    <text evidence="9">The sequence shown here is derived from an EMBL/GenBank/DDBJ whole genome shotgun (WGS) entry which is preliminary data.</text>
</comment>
<comment type="similarity">
    <text evidence="2">Belongs to the acyltransferase 3 family.</text>
</comment>
<proteinExistence type="inferred from homology"/>
<gene>
    <name evidence="9" type="ORF">HNP33_001638</name>
</gene>
<evidence type="ECO:0000256" key="2">
    <source>
        <dbReference type="ARBA" id="ARBA00007400"/>
    </source>
</evidence>
<evidence type="ECO:0000256" key="1">
    <source>
        <dbReference type="ARBA" id="ARBA00004651"/>
    </source>
</evidence>
<feature type="transmembrane region" description="Helical" evidence="7">
    <location>
        <begin position="328"/>
        <end position="349"/>
    </location>
</feature>
<dbReference type="Proteomes" id="UP000562492">
    <property type="component" value="Unassembled WGS sequence"/>
</dbReference>
<keyword evidence="6 7" id="KW-0472">Membrane</keyword>
<dbReference type="InterPro" id="IPR002656">
    <property type="entry name" value="Acyl_transf_3_dom"/>
</dbReference>
<evidence type="ECO:0000256" key="6">
    <source>
        <dbReference type="ARBA" id="ARBA00023136"/>
    </source>
</evidence>
<feature type="transmembrane region" description="Helical" evidence="7">
    <location>
        <begin position="12"/>
        <end position="34"/>
    </location>
</feature>